<sequence>MTSVLSLWQFIFLLFFCAVSMCGGQFVAENYPNPKIDPHSCHIHTPGPVCDPSSILPEYEKQALIERIKQLSSITSAIPNTSPACQSRPRAVDFIVAVVEKIGVDPSLPVDIEKFTNSLKLRFQGFQDPSLCDTMVVIVNSRSDRQVFTVAGRDVKVSEELLKTAFRRNIKHFKAGHYAKALEGMVETIVAAYNNVHIIGTEPSENNNEKLPLTVPPLFAGGVRETINVDSTRAKVPPAHVDTSINSIQSVGPNPASESTIEDESDRLWVDIMKQAVARCGNNQDRIGKYVQSVVEEAMDLSLRLISDHRYNSIEEFIEQNKNNPETKNIAWAKAKKDYLEEIYAKHTVTIKSGAQQRCPAKIDNQRLMSKYLNLH</sequence>
<keyword evidence="4" id="KW-1185">Reference proteome</keyword>
<accession>A0ABD6E6T9</accession>
<evidence type="ECO:0000313" key="3">
    <source>
        <dbReference type="EMBL" id="MFH4975818.1"/>
    </source>
</evidence>
<name>A0ABD6E6T9_9BILA</name>
<proteinExistence type="predicted"/>
<dbReference type="Gene3D" id="3.10.310.50">
    <property type="match status" value="1"/>
</dbReference>
<protein>
    <submittedName>
        <fullName evidence="3">Uncharacterized protein</fullName>
    </submittedName>
</protein>
<feature type="region of interest" description="Disordered" evidence="1">
    <location>
        <begin position="244"/>
        <end position="263"/>
    </location>
</feature>
<feature type="compositionally biased region" description="Polar residues" evidence="1">
    <location>
        <begin position="244"/>
        <end position="259"/>
    </location>
</feature>
<dbReference type="AlphaFoldDB" id="A0ABD6E6T9"/>
<evidence type="ECO:0000256" key="2">
    <source>
        <dbReference type="SAM" id="SignalP"/>
    </source>
</evidence>
<reference evidence="3 4" key="1">
    <citation type="submission" date="2024-08" db="EMBL/GenBank/DDBJ databases">
        <title>Gnathostoma spinigerum genome.</title>
        <authorList>
            <person name="Gonzalez-Bertolin B."/>
            <person name="Monzon S."/>
            <person name="Zaballos A."/>
            <person name="Jimenez P."/>
            <person name="Dekumyoy P."/>
            <person name="Varona S."/>
            <person name="Cuesta I."/>
            <person name="Sumanam S."/>
            <person name="Adisakwattana P."/>
            <person name="Gasser R.B."/>
            <person name="Hernandez-Gonzalez A."/>
            <person name="Young N.D."/>
            <person name="Perteguer M.J."/>
        </authorList>
    </citation>
    <scope>NUCLEOTIDE SEQUENCE [LARGE SCALE GENOMIC DNA]</scope>
    <source>
        <strain evidence="3">AL3</strain>
        <tissue evidence="3">Liver</tissue>
    </source>
</reference>
<dbReference type="PANTHER" id="PTHR33748">
    <property type="entry name" value="PROTEIN CBG04600"/>
    <property type="match status" value="1"/>
</dbReference>
<feature type="signal peptide" evidence="2">
    <location>
        <begin position="1"/>
        <end position="24"/>
    </location>
</feature>
<dbReference type="InterPro" id="IPR033438">
    <property type="entry name" value="MOLO1"/>
</dbReference>
<dbReference type="Proteomes" id="UP001608902">
    <property type="component" value="Unassembled WGS sequence"/>
</dbReference>
<evidence type="ECO:0000313" key="4">
    <source>
        <dbReference type="Proteomes" id="UP001608902"/>
    </source>
</evidence>
<keyword evidence="2" id="KW-0732">Signal</keyword>
<dbReference type="EMBL" id="JBGFUD010001143">
    <property type="protein sequence ID" value="MFH4975818.1"/>
    <property type="molecule type" value="Genomic_DNA"/>
</dbReference>
<dbReference type="Pfam" id="PF17175">
    <property type="entry name" value="MOLO1"/>
    <property type="match status" value="1"/>
</dbReference>
<organism evidence="3 4">
    <name type="scientific">Gnathostoma spinigerum</name>
    <dbReference type="NCBI Taxonomy" id="75299"/>
    <lineage>
        <taxon>Eukaryota</taxon>
        <taxon>Metazoa</taxon>
        <taxon>Ecdysozoa</taxon>
        <taxon>Nematoda</taxon>
        <taxon>Chromadorea</taxon>
        <taxon>Rhabditida</taxon>
        <taxon>Spirurina</taxon>
        <taxon>Gnathostomatomorpha</taxon>
        <taxon>Gnathostomatoidea</taxon>
        <taxon>Gnathostomatidae</taxon>
        <taxon>Gnathostoma</taxon>
    </lineage>
</organism>
<gene>
    <name evidence="3" type="ORF">AB6A40_002527</name>
</gene>
<evidence type="ECO:0000256" key="1">
    <source>
        <dbReference type="SAM" id="MobiDB-lite"/>
    </source>
</evidence>
<feature type="chain" id="PRO_5044832983" evidence="2">
    <location>
        <begin position="25"/>
        <end position="376"/>
    </location>
</feature>
<comment type="caution">
    <text evidence="3">The sequence shown here is derived from an EMBL/GenBank/DDBJ whole genome shotgun (WGS) entry which is preliminary data.</text>
</comment>
<dbReference type="PANTHER" id="PTHR33748:SF3">
    <property type="entry name" value="TPM_PHOSPHATASE DOMAIN-CONTAINING PROTEIN"/>
    <property type="match status" value="1"/>
</dbReference>